<feature type="non-terminal residue" evidence="3">
    <location>
        <position position="431"/>
    </location>
</feature>
<feature type="region of interest" description="Disordered" evidence="1">
    <location>
        <begin position="410"/>
        <end position="431"/>
    </location>
</feature>
<dbReference type="Gene3D" id="3.30.420.10">
    <property type="entry name" value="Ribonuclease H-like superfamily/Ribonuclease H"/>
    <property type="match status" value="1"/>
</dbReference>
<dbReference type="SUPFAM" id="SSF53098">
    <property type="entry name" value="Ribonuclease H-like"/>
    <property type="match status" value="1"/>
</dbReference>
<accession>A0ABY7F223</accession>
<protein>
    <recommendedName>
        <fullName evidence="2">Integrase catalytic domain-containing protein</fullName>
    </recommendedName>
</protein>
<dbReference type="PANTHER" id="PTHR46791:SF5">
    <property type="entry name" value="CLR5 DOMAIN-CONTAINING PROTEIN-RELATED"/>
    <property type="match status" value="1"/>
</dbReference>
<gene>
    <name evidence="3" type="ORF">MAR_005222</name>
</gene>
<name>A0ABY7F223_MYAAR</name>
<feature type="domain" description="Integrase catalytic" evidence="2">
    <location>
        <begin position="232"/>
        <end position="400"/>
    </location>
</feature>
<dbReference type="InterPro" id="IPR058913">
    <property type="entry name" value="Integrase_dom_put"/>
</dbReference>
<evidence type="ECO:0000313" key="4">
    <source>
        <dbReference type="Proteomes" id="UP001164746"/>
    </source>
</evidence>
<dbReference type="EMBL" id="CP111020">
    <property type="protein sequence ID" value="WAR15117.1"/>
    <property type="molecule type" value="Genomic_DNA"/>
</dbReference>
<dbReference type="InterPro" id="IPR012337">
    <property type="entry name" value="RNaseH-like_sf"/>
</dbReference>
<dbReference type="PANTHER" id="PTHR46791">
    <property type="entry name" value="EXPRESSED PROTEIN"/>
    <property type="match status" value="1"/>
</dbReference>
<keyword evidence="4" id="KW-1185">Reference proteome</keyword>
<proteinExistence type="predicted"/>
<dbReference type="Pfam" id="PF24764">
    <property type="entry name" value="rva_4"/>
    <property type="match status" value="1"/>
</dbReference>
<dbReference type="PROSITE" id="PS50994">
    <property type="entry name" value="INTEGRASE"/>
    <property type="match status" value="1"/>
</dbReference>
<sequence>MTRGKTISATVQTNSSCFYTDIGHSRVEEQLSCIKDLCRQKILHVIQSLENARTLNITIELQEILRYLLQLSSLTCIRSCIVFVQEALQILEQLPTENEISEIEVCKRQGRKYDIPGETLQYLIESGLRVKEISELLNVSKRTVERRMEEFNLSIRQTYSNLSDNDLRQEVEELCSSFPNVGYRTIQSLLLSQGLKVQELRVRQAVRECDPCGVLFRKVFLTSCRIQRRTYSVSGPQALWHIDGNHKLIRWRLVIHGGIDGYSRFPVYLNVSNNNRADTVLYAFLEAVQQFGLPRRVRSDKGGENVLVAEYMVEHQPIVNRPFIAGRSVHNQRIERLWREVWAGVTSLYYAIFYGLENEGILDPTSEVDTDVYGIDYNPETVLFHQESVEVPATMEIGDDHRQRIQDILQKDSNNLGRNGAGCDGRDMSTW</sequence>
<dbReference type="Proteomes" id="UP001164746">
    <property type="component" value="Chromosome 9"/>
</dbReference>
<organism evidence="3 4">
    <name type="scientific">Mya arenaria</name>
    <name type="common">Soft-shell clam</name>
    <dbReference type="NCBI Taxonomy" id="6604"/>
    <lineage>
        <taxon>Eukaryota</taxon>
        <taxon>Metazoa</taxon>
        <taxon>Spiralia</taxon>
        <taxon>Lophotrochozoa</taxon>
        <taxon>Mollusca</taxon>
        <taxon>Bivalvia</taxon>
        <taxon>Autobranchia</taxon>
        <taxon>Heteroconchia</taxon>
        <taxon>Euheterodonta</taxon>
        <taxon>Imparidentia</taxon>
        <taxon>Neoheterodontei</taxon>
        <taxon>Myida</taxon>
        <taxon>Myoidea</taxon>
        <taxon>Myidae</taxon>
        <taxon>Mya</taxon>
    </lineage>
</organism>
<evidence type="ECO:0000256" key="1">
    <source>
        <dbReference type="SAM" id="MobiDB-lite"/>
    </source>
</evidence>
<dbReference type="InterPro" id="IPR036397">
    <property type="entry name" value="RNaseH_sf"/>
</dbReference>
<evidence type="ECO:0000313" key="3">
    <source>
        <dbReference type="EMBL" id="WAR15117.1"/>
    </source>
</evidence>
<reference evidence="3" key="1">
    <citation type="submission" date="2022-11" db="EMBL/GenBank/DDBJ databases">
        <title>Centuries of genome instability and evolution in soft-shell clam transmissible cancer (bioRxiv).</title>
        <authorList>
            <person name="Hart S.F.M."/>
            <person name="Yonemitsu M.A."/>
            <person name="Giersch R.M."/>
            <person name="Beal B.F."/>
            <person name="Arriagada G."/>
            <person name="Davis B.W."/>
            <person name="Ostrander E.A."/>
            <person name="Goff S.P."/>
            <person name="Metzger M.J."/>
        </authorList>
    </citation>
    <scope>NUCLEOTIDE SEQUENCE</scope>
    <source>
        <strain evidence="3">MELC-2E11</strain>
        <tissue evidence="3">Siphon/mantle</tissue>
    </source>
</reference>
<evidence type="ECO:0000259" key="2">
    <source>
        <dbReference type="PROSITE" id="PS50994"/>
    </source>
</evidence>
<dbReference type="InterPro" id="IPR001584">
    <property type="entry name" value="Integrase_cat-core"/>
</dbReference>